<dbReference type="Pfam" id="PF05618">
    <property type="entry name" value="Zn_protease"/>
    <property type="match status" value="1"/>
</dbReference>
<dbReference type="STRING" id="247633.GP2143_06878"/>
<evidence type="ECO:0000259" key="1">
    <source>
        <dbReference type="Pfam" id="PF05618"/>
    </source>
</evidence>
<keyword evidence="3" id="KW-1185">Reference proteome</keyword>
<dbReference type="PANTHER" id="PTHR38037">
    <property type="entry name" value="ZN_PROTEASE DOMAIN-CONTAINING PROTEIN"/>
    <property type="match status" value="1"/>
</dbReference>
<comment type="caution">
    <text evidence="2">The sequence shown here is derived from an EMBL/GenBank/DDBJ whole genome shotgun (WGS) entry which is preliminary data.</text>
</comment>
<dbReference type="InterPro" id="IPR008503">
    <property type="entry name" value="Asp_endopeptidase"/>
</dbReference>
<evidence type="ECO:0000313" key="2">
    <source>
        <dbReference type="EMBL" id="EAW29570.1"/>
    </source>
</evidence>
<name>A0YHW5_9GAMM</name>
<dbReference type="AlphaFoldDB" id="A0YHW5"/>
<reference evidence="2 3" key="1">
    <citation type="journal article" date="2010" name="J. Bacteriol.">
        <title>Genome sequence of the oligotrophic marine Gammaproteobacterium HTCC2143, isolated from the Oregon Coast.</title>
        <authorList>
            <person name="Oh H.M."/>
            <person name="Kang I."/>
            <person name="Ferriera S."/>
            <person name="Giovannoni S.J."/>
            <person name="Cho J.C."/>
        </authorList>
    </citation>
    <scope>NUCLEOTIDE SEQUENCE [LARGE SCALE GENOMIC DNA]</scope>
    <source>
        <strain evidence="2 3">HTCC2143</strain>
    </source>
</reference>
<evidence type="ECO:0000313" key="3">
    <source>
        <dbReference type="Proteomes" id="UP000004931"/>
    </source>
</evidence>
<feature type="domain" description="Retropepsin-like aspartic endopeptidase" evidence="1">
    <location>
        <begin position="32"/>
        <end position="167"/>
    </location>
</feature>
<gene>
    <name evidence="2" type="ORF">GP2143_06878</name>
</gene>
<sequence>MSESPSWIRSNRAQNYSLITQRGGSNMKHKIIIGNLEICDLPDLGIFNLQARIDTGAKTSSLHVDNLSRYQKSGKPWVTFDIHPNIHNVDEVVTCASPLQDVRRIKSSNGVSEERYVIRTTFQIDDQSWPIELTLTDRSDMSYLMLFGRQGMGDKVLIDPSSTFLITNS</sequence>
<proteinExistence type="predicted"/>
<protein>
    <recommendedName>
        <fullName evidence="1">Retropepsin-like aspartic endopeptidase domain-containing protein</fullName>
    </recommendedName>
</protein>
<dbReference type="Gene3D" id="2.40.70.10">
    <property type="entry name" value="Acid Proteases"/>
    <property type="match status" value="1"/>
</dbReference>
<dbReference type="PANTHER" id="PTHR38037:SF2">
    <property type="entry name" value="ATP-DEPENDENT ZINC PROTEASE DOMAIN-CONTAINING PROTEIN-RELATED"/>
    <property type="match status" value="1"/>
</dbReference>
<accession>A0YHW5</accession>
<dbReference type="EMBL" id="AAVT01000027">
    <property type="protein sequence ID" value="EAW29570.1"/>
    <property type="molecule type" value="Genomic_DNA"/>
</dbReference>
<dbReference type="Proteomes" id="UP000004931">
    <property type="component" value="Unassembled WGS sequence"/>
</dbReference>
<organism evidence="2 3">
    <name type="scientific">marine gamma proteobacterium HTCC2143</name>
    <dbReference type="NCBI Taxonomy" id="247633"/>
    <lineage>
        <taxon>Bacteria</taxon>
        <taxon>Pseudomonadati</taxon>
        <taxon>Pseudomonadota</taxon>
        <taxon>Gammaproteobacteria</taxon>
        <taxon>Cellvibrionales</taxon>
        <taxon>Spongiibacteraceae</taxon>
        <taxon>BD1-7 clade</taxon>
    </lineage>
</organism>
<dbReference type="InterPro" id="IPR021109">
    <property type="entry name" value="Peptidase_aspartic_dom_sf"/>
</dbReference>
<dbReference type="eggNOG" id="COG4067">
    <property type="taxonomic scope" value="Bacteria"/>
</dbReference>
<dbReference type="SUPFAM" id="SSF50630">
    <property type="entry name" value="Acid proteases"/>
    <property type="match status" value="1"/>
</dbReference>